<sequence>MSDAILAFQSQLSGVMETVFKAAMYEITRLVEDSFLEEVSRSREQVETLKQRLQWAETRRREREGGRATCADCGRARASGDGGEDRAAGAESAEGRGLKQERVLGGDWSSCPGEASNPGPLGAPEEAATPSPVGVPAGCTQTQTHLDRDRLDAMLKEESLQAAVECDDLQERWRACLEGQEGGDGHTADGGFGEWGSSLGPDVDPAHDGGPEEISQEYRSRYGGMVELSGLEPEPKSEYIAQMLGSGELDEQALDDSLLRAGGQLGFGPAGHAPAELDPAGVADVPVHPLVPRGKRTAFADRHPSLPGSPRDSADVDELDCLLINEDGFLQDTDGRYQVQRRGRMRTRGEQRGLGACADHLLPAEGDHELQHQGETFGVSLTSDVLQQSQKGQRRYSCTQCQVSCPDLASLKAHLLTHKVGSAYTCTQCGKSFTQACNLKVHQRIHSGEGLHLCSHCGKGFGSFADLKRHKCSHTNQAPGSKEELEEPTESILGLEG</sequence>
<evidence type="ECO:0000256" key="9">
    <source>
        <dbReference type="SAM" id="MobiDB-lite"/>
    </source>
</evidence>
<dbReference type="Pfam" id="PF00096">
    <property type="entry name" value="zf-C2H2"/>
    <property type="match status" value="2"/>
</dbReference>
<dbReference type="PROSITE" id="PS50157">
    <property type="entry name" value="ZINC_FINGER_C2H2_2"/>
    <property type="match status" value="2"/>
</dbReference>
<evidence type="ECO:0000256" key="6">
    <source>
        <dbReference type="ARBA" id="ARBA00023125"/>
    </source>
</evidence>
<evidence type="ECO:0000313" key="11">
    <source>
        <dbReference type="EMBL" id="KAG7458476.1"/>
    </source>
</evidence>
<reference evidence="11" key="1">
    <citation type="submission" date="2021-01" db="EMBL/GenBank/DDBJ databases">
        <authorList>
            <person name="Zahm M."/>
            <person name="Roques C."/>
            <person name="Cabau C."/>
            <person name="Klopp C."/>
            <person name="Donnadieu C."/>
            <person name="Jouanno E."/>
            <person name="Lampietro C."/>
            <person name="Louis A."/>
            <person name="Herpin A."/>
            <person name="Echchiki A."/>
            <person name="Berthelot C."/>
            <person name="Parey E."/>
            <person name="Roest-Crollius H."/>
            <person name="Braasch I."/>
            <person name="Postlethwait J."/>
            <person name="Bobe J."/>
            <person name="Montfort J."/>
            <person name="Bouchez O."/>
            <person name="Begum T."/>
            <person name="Mejri S."/>
            <person name="Adams A."/>
            <person name="Chen W.-J."/>
            <person name="Guiguen Y."/>
        </authorList>
    </citation>
    <scope>NUCLEOTIDE SEQUENCE</scope>
    <source>
        <strain evidence="11">YG-15Mar2019-1</strain>
        <tissue evidence="11">Brain</tissue>
    </source>
</reference>
<evidence type="ECO:0000256" key="7">
    <source>
        <dbReference type="ARBA" id="ARBA00023242"/>
    </source>
</evidence>
<feature type="domain" description="C2H2-type" evidence="10">
    <location>
        <begin position="452"/>
        <end position="479"/>
    </location>
</feature>
<dbReference type="AlphaFoldDB" id="A0A9D3T2J0"/>
<feature type="domain" description="C2H2-type" evidence="10">
    <location>
        <begin position="424"/>
        <end position="451"/>
    </location>
</feature>
<feature type="region of interest" description="Disordered" evidence="9">
    <location>
        <begin position="474"/>
        <end position="497"/>
    </location>
</feature>
<comment type="caution">
    <text evidence="11">The sequence shown here is derived from an EMBL/GenBank/DDBJ whole genome shotgun (WGS) entry which is preliminary data.</text>
</comment>
<comment type="subcellular location">
    <subcellularLocation>
        <location evidence="1">Nucleus</location>
    </subcellularLocation>
</comment>
<dbReference type="InterPro" id="IPR013087">
    <property type="entry name" value="Znf_C2H2_type"/>
</dbReference>
<dbReference type="GO" id="GO:0006357">
    <property type="term" value="P:regulation of transcription by RNA polymerase II"/>
    <property type="evidence" value="ECO:0007669"/>
    <property type="project" value="TreeGrafter"/>
</dbReference>
<dbReference type="OrthoDB" id="8922241at2759"/>
<organism evidence="11 12">
    <name type="scientific">Megalops atlanticus</name>
    <name type="common">Tarpon</name>
    <name type="synonym">Clupea gigantea</name>
    <dbReference type="NCBI Taxonomy" id="7932"/>
    <lineage>
        <taxon>Eukaryota</taxon>
        <taxon>Metazoa</taxon>
        <taxon>Chordata</taxon>
        <taxon>Craniata</taxon>
        <taxon>Vertebrata</taxon>
        <taxon>Euteleostomi</taxon>
        <taxon>Actinopterygii</taxon>
        <taxon>Neopterygii</taxon>
        <taxon>Teleostei</taxon>
        <taxon>Elopiformes</taxon>
        <taxon>Megalopidae</taxon>
        <taxon>Megalops</taxon>
    </lineage>
</organism>
<evidence type="ECO:0000256" key="1">
    <source>
        <dbReference type="ARBA" id="ARBA00004123"/>
    </source>
</evidence>
<feature type="region of interest" description="Disordered" evidence="9">
    <location>
        <begin position="296"/>
        <end position="315"/>
    </location>
</feature>
<gene>
    <name evidence="11" type="ORF">MATL_G00220580</name>
</gene>
<evidence type="ECO:0000256" key="3">
    <source>
        <dbReference type="ARBA" id="ARBA00022737"/>
    </source>
</evidence>
<dbReference type="PANTHER" id="PTHR24404">
    <property type="entry name" value="ZINC FINGER PROTEIN"/>
    <property type="match status" value="1"/>
</dbReference>
<keyword evidence="2" id="KW-0479">Metal-binding</keyword>
<dbReference type="InterPro" id="IPR050589">
    <property type="entry name" value="Ikaros_C2H2-ZF"/>
</dbReference>
<keyword evidence="4 8" id="KW-0863">Zinc-finger</keyword>
<dbReference type="SMART" id="SM00355">
    <property type="entry name" value="ZnF_C2H2"/>
    <property type="match status" value="3"/>
</dbReference>
<feature type="compositionally biased region" description="Basic and acidic residues" evidence="9">
    <location>
        <begin position="83"/>
        <end position="104"/>
    </location>
</feature>
<feature type="region of interest" description="Disordered" evidence="9">
    <location>
        <begin position="180"/>
        <end position="214"/>
    </location>
</feature>
<evidence type="ECO:0000256" key="2">
    <source>
        <dbReference type="ARBA" id="ARBA00022723"/>
    </source>
</evidence>
<evidence type="ECO:0000256" key="8">
    <source>
        <dbReference type="PROSITE-ProRule" id="PRU00042"/>
    </source>
</evidence>
<dbReference type="Gene3D" id="3.30.160.60">
    <property type="entry name" value="Classic Zinc Finger"/>
    <property type="match status" value="2"/>
</dbReference>
<keyword evidence="5" id="KW-0862">Zinc</keyword>
<accession>A0A9D3T2J0</accession>
<dbReference type="PROSITE" id="PS00028">
    <property type="entry name" value="ZINC_FINGER_C2H2_1"/>
    <property type="match status" value="2"/>
</dbReference>
<dbReference type="GO" id="GO:0000978">
    <property type="term" value="F:RNA polymerase II cis-regulatory region sequence-specific DNA binding"/>
    <property type="evidence" value="ECO:0007669"/>
    <property type="project" value="TreeGrafter"/>
</dbReference>
<dbReference type="GO" id="GO:0008270">
    <property type="term" value="F:zinc ion binding"/>
    <property type="evidence" value="ECO:0007669"/>
    <property type="project" value="UniProtKB-KW"/>
</dbReference>
<proteinExistence type="predicted"/>
<keyword evidence="6" id="KW-0238">DNA-binding</keyword>
<dbReference type="GO" id="GO:0003700">
    <property type="term" value="F:DNA-binding transcription factor activity"/>
    <property type="evidence" value="ECO:0007669"/>
    <property type="project" value="TreeGrafter"/>
</dbReference>
<protein>
    <recommendedName>
        <fullName evidence="10">C2H2-type domain-containing protein</fullName>
    </recommendedName>
</protein>
<name>A0A9D3T2J0_MEGAT</name>
<feature type="compositionally biased region" description="Basic and acidic residues" evidence="9">
    <location>
        <begin position="57"/>
        <end position="66"/>
    </location>
</feature>
<dbReference type="InterPro" id="IPR036236">
    <property type="entry name" value="Znf_C2H2_sf"/>
</dbReference>
<dbReference type="FunFam" id="3.30.160.60:FF:004111">
    <property type="match status" value="1"/>
</dbReference>
<dbReference type="PANTHER" id="PTHR24404:SF110">
    <property type="entry name" value="C2H2-TYPE DOMAIN-CONTAINING PROTEIN"/>
    <property type="match status" value="1"/>
</dbReference>
<keyword evidence="12" id="KW-1185">Reference proteome</keyword>
<feature type="region of interest" description="Disordered" evidence="9">
    <location>
        <begin position="57"/>
        <end position="140"/>
    </location>
</feature>
<keyword evidence="3" id="KW-0677">Repeat</keyword>
<evidence type="ECO:0000256" key="4">
    <source>
        <dbReference type="ARBA" id="ARBA00022771"/>
    </source>
</evidence>
<keyword evidence="7" id="KW-0539">Nucleus</keyword>
<evidence type="ECO:0000256" key="5">
    <source>
        <dbReference type="ARBA" id="ARBA00022833"/>
    </source>
</evidence>
<dbReference type="EMBL" id="JAFDVH010000020">
    <property type="protein sequence ID" value="KAG7458476.1"/>
    <property type="molecule type" value="Genomic_DNA"/>
</dbReference>
<dbReference type="GO" id="GO:0005634">
    <property type="term" value="C:nucleus"/>
    <property type="evidence" value="ECO:0007669"/>
    <property type="project" value="UniProtKB-SubCell"/>
</dbReference>
<evidence type="ECO:0000259" key="10">
    <source>
        <dbReference type="PROSITE" id="PS50157"/>
    </source>
</evidence>
<dbReference type="Proteomes" id="UP001046870">
    <property type="component" value="Chromosome 20"/>
</dbReference>
<dbReference type="SUPFAM" id="SSF57667">
    <property type="entry name" value="beta-beta-alpha zinc fingers"/>
    <property type="match status" value="2"/>
</dbReference>
<feature type="compositionally biased region" description="Basic and acidic residues" evidence="9">
    <location>
        <begin position="204"/>
        <end position="214"/>
    </location>
</feature>
<evidence type="ECO:0000313" key="12">
    <source>
        <dbReference type="Proteomes" id="UP001046870"/>
    </source>
</evidence>